<evidence type="ECO:0000256" key="5">
    <source>
        <dbReference type="ARBA" id="ARBA00022692"/>
    </source>
</evidence>
<keyword evidence="5 11" id="KW-0812">Transmembrane</keyword>
<evidence type="ECO:0000256" key="8">
    <source>
        <dbReference type="ARBA" id="ARBA00023034"/>
    </source>
</evidence>
<dbReference type="EMBL" id="MU151058">
    <property type="protein sequence ID" value="KAF9453842.1"/>
    <property type="molecule type" value="Genomic_DNA"/>
</dbReference>
<dbReference type="GO" id="GO:0051072">
    <property type="term" value="P:4,6-pyruvylated galactose residue biosynthetic process"/>
    <property type="evidence" value="ECO:0007669"/>
    <property type="project" value="TreeGrafter"/>
</dbReference>
<keyword evidence="3" id="KW-0328">Glycosyltransferase</keyword>
<evidence type="ECO:0000256" key="2">
    <source>
        <dbReference type="ARBA" id="ARBA00008661"/>
    </source>
</evidence>
<dbReference type="Proteomes" id="UP000807342">
    <property type="component" value="Unassembled WGS sequence"/>
</dbReference>
<feature type="region of interest" description="Disordered" evidence="10">
    <location>
        <begin position="340"/>
        <end position="422"/>
    </location>
</feature>
<evidence type="ECO:0000256" key="3">
    <source>
        <dbReference type="ARBA" id="ARBA00022676"/>
    </source>
</evidence>
<keyword evidence="4" id="KW-0808">Transferase</keyword>
<keyword evidence="6" id="KW-0735">Signal-anchor</keyword>
<keyword evidence="8" id="KW-0333">Golgi apparatus</keyword>
<dbReference type="GO" id="GO:0000139">
    <property type="term" value="C:Golgi membrane"/>
    <property type="evidence" value="ECO:0007669"/>
    <property type="project" value="UniProtKB-SubCell"/>
</dbReference>
<evidence type="ECO:0000256" key="7">
    <source>
        <dbReference type="ARBA" id="ARBA00022989"/>
    </source>
</evidence>
<feature type="compositionally biased region" description="Polar residues" evidence="10">
    <location>
        <begin position="372"/>
        <end position="382"/>
    </location>
</feature>
<protein>
    <submittedName>
        <fullName evidence="12">Glycosyltransferase family 31 protein</fullName>
    </submittedName>
</protein>
<accession>A0A9P5XLS1</accession>
<dbReference type="OrthoDB" id="2139606at2759"/>
<dbReference type="InterPro" id="IPR002659">
    <property type="entry name" value="Glyco_trans_31"/>
</dbReference>
<keyword evidence="7 11" id="KW-1133">Transmembrane helix</keyword>
<dbReference type="PANTHER" id="PTHR11214">
    <property type="entry name" value="BETA-1,3-N-ACETYLGLUCOSAMINYLTRANSFERASE"/>
    <property type="match status" value="1"/>
</dbReference>
<evidence type="ECO:0000256" key="6">
    <source>
        <dbReference type="ARBA" id="ARBA00022968"/>
    </source>
</evidence>
<proteinExistence type="inferred from homology"/>
<feature type="region of interest" description="Disordered" evidence="10">
    <location>
        <begin position="580"/>
        <end position="600"/>
    </location>
</feature>
<feature type="compositionally biased region" description="Basic and acidic residues" evidence="10">
    <location>
        <begin position="340"/>
        <end position="353"/>
    </location>
</feature>
<dbReference type="PANTHER" id="PTHR11214:SF333">
    <property type="entry name" value="GLYCOSYLTRANSFERASE FAMILY 31 PROTEIN"/>
    <property type="match status" value="1"/>
</dbReference>
<gene>
    <name evidence="12" type="ORF">P691DRAFT_791037</name>
</gene>
<keyword evidence="9 11" id="KW-0472">Membrane</keyword>
<comment type="similarity">
    <text evidence="2">Belongs to the glycosyltransferase 31 family.</text>
</comment>
<evidence type="ECO:0000256" key="9">
    <source>
        <dbReference type="ARBA" id="ARBA00023136"/>
    </source>
</evidence>
<comment type="caution">
    <text evidence="12">The sequence shown here is derived from an EMBL/GenBank/DDBJ whole genome shotgun (WGS) entry which is preliminary data.</text>
</comment>
<feature type="transmembrane region" description="Helical" evidence="11">
    <location>
        <begin position="477"/>
        <end position="501"/>
    </location>
</feature>
<evidence type="ECO:0000256" key="1">
    <source>
        <dbReference type="ARBA" id="ARBA00004323"/>
    </source>
</evidence>
<name>A0A9P5XLS1_9AGAR</name>
<organism evidence="12 13">
    <name type="scientific">Macrolepiota fuliginosa MF-IS2</name>
    <dbReference type="NCBI Taxonomy" id="1400762"/>
    <lineage>
        <taxon>Eukaryota</taxon>
        <taxon>Fungi</taxon>
        <taxon>Dikarya</taxon>
        <taxon>Basidiomycota</taxon>
        <taxon>Agaricomycotina</taxon>
        <taxon>Agaricomycetes</taxon>
        <taxon>Agaricomycetidae</taxon>
        <taxon>Agaricales</taxon>
        <taxon>Agaricineae</taxon>
        <taxon>Agaricaceae</taxon>
        <taxon>Macrolepiota</taxon>
    </lineage>
</organism>
<keyword evidence="13" id="KW-1185">Reference proteome</keyword>
<reference evidence="12" key="1">
    <citation type="submission" date="2020-11" db="EMBL/GenBank/DDBJ databases">
        <authorList>
            <consortium name="DOE Joint Genome Institute"/>
            <person name="Ahrendt S."/>
            <person name="Riley R."/>
            <person name="Andreopoulos W."/>
            <person name="Labutti K."/>
            <person name="Pangilinan J."/>
            <person name="Ruiz-Duenas F.J."/>
            <person name="Barrasa J.M."/>
            <person name="Sanchez-Garcia M."/>
            <person name="Camarero S."/>
            <person name="Miyauchi S."/>
            <person name="Serrano A."/>
            <person name="Linde D."/>
            <person name="Babiker R."/>
            <person name="Drula E."/>
            <person name="Ayuso-Fernandez I."/>
            <person name="Pacheco R."/>
            <person name="Padilla G."/>
            <person name="Ferreira P."/>
            <person name="Barriuso J."/>
            <person name="Kellner H."/>
            <person name="Castanera R."/>
            <person name="Alfaro M."/>
            <person name="Ramirez L."/>
            <person name="Pisabarro A.G."/>
            <person name="Kuo A."/>
            <person name="Tritt A."/>
            <person name="Lipzen A."/>
            <person name="He G."/>
            <person name="Yan M."/>
            <person name="Ng V."/>
            <person name="Cullen D."/>
            <person name="Martin F."/>
            <person name="Rosso M.-N."/>
            <person name="Henrissat B."/>
            <person name="Hibbett D."/>
            <person name="Martinez A.T."/>
            <person name="Grigoriev I.V."/>
        </authorList>
    </citation>
    <scope>NUCLEOTIDE SEQUENCE</scope>
    <source>
        <strain evidence="12">MF-IS2</strain>
    </source>
</reference>
<evidence type="ECO:0000256" key="10">
    <source>
        <dbReference type="SAM" id="MobiDB-lite"/>
    </source>
</evidence>
<sequence>MASTESDIPKAVLYYSPTSAWSAISDLLSPGCFGTHFHARDEKGYGADELDLRIVDLATVPTLVVPLQKTLSEDVESRYKAITDSKAIVEFLDKSRSTQSRTHTTSGAPAPSLTPATIAFTTTSNEIIELLHSEAGDPSKLWYENARDQESLQKLSVEVLPFLTGKAKALAQFLDEAESEKIHVSAKTKKFWADKKAAVEVLLEVFVLADKADGELNAEDKSKREAYFANARAAWETELKRLLGELDKAVIGPYALECCGIGDQISVADLHLAAWLARVAKLAGASTSDNGEAVVAKLEKHIGSELELSKVKYRAGNGEEKESQAKLGGYWDTVRERGSWKKSSDTDCEDVRQHPAHARSSDFLFPPRIPSRHSSIASTAASTPVPSRSVSPHPHPHPPRPFYISGVSSSCPSDTDDEPSSPLLSWNRARNSWWREHRSQWWSPSRRRRPRSWRITRLVKRWLRNIVRHPLIPGQPITIVLTLILLSIFAILLTLLLIYILNPDKEPLPWRAYCAYPSVYNTREPPPTSAPYPSPNNPQSPAVAFPPPNLDHLPPAGIFLGVFSVDSAFERRQLVRSTWASHPRSRHGAGDGDGGDGTSRTIVRFVVGQPRKDWERRIKLEMEMYNDIVILPMQENMNGGKTHTFFSWASINAWVPPVYVNSTISPPRFTYSNFTSSPPALAPHDPYLAWRDLASLNPKTWVRPDYVVKVDDDSFVMLAELEARLRVELHTKNEDRRHTLSFARAAVKNASVVAGGVTTMIDANAGPNAMAGPRTPTQLTDNDPLIYWGYLVTNKYHQFMAGELYALSWTLVDWVAKDPMIKTMTKGAEDKQTAKWMRIHPRHKEIRWASERCWIYDHPRSGTVYAHGFLFPSEVTRVKRQILESYGDNAQKVMRDLGQPFGNGLLPTPTDWAHSSVSTFGVRYTPPLPDLSTSYSVEALVEGSEMSVLREGSPMTPEYAWAHREGRRKRYRNQRVGGTIVVHFIKKHMWFLETALALLEGDEKSEHEMFEDHEDGGMLEDVAASPHWHVIQQGVAR</sequence>
<evidence type="ECO:0000256" key="4">
    <source>
        <dbReference type="ARBA" id="ARBA00022679"/>
    </source>
</evidence>
<dbReference type="GO" id="GO:0016758">
    <property type="term" value="F:hexosyltransferase activity"/>
    <property type="evidence" value="ECO:0007669"/>
    <property type="project" value="InterPro"/>
</dbReference>
<evidence type="ECO:0000256" key="11">
    <source>
        <dbReference type="SAM" id="Phobius"/>
    </source>
</evidence>
<dbReference type="AlphaFoldDB" id="A0A9P5XLS1"/>
<evidence type="ECO:0000313" key="12">
    <source>
        <dbReference type="EMBL" id="KAF9453842.1"/>
    </source>
</evidence>
<evidence type="ECO:0000313" key="13">
    <source>
        <dbReference type="Proteomes" id="UP000807342"/>
    </source>
</evidence>
<comment type="subcellular location">
    <subcellularLocation>
        <location evidence="1">Golgi apparatus membrane</location>
        <topology evidence="1">Single-pass type II membrane protein</topology>
    </subcellularLocation>
</comment>